<proteinExistence type="predicted"/>
<dbReference type="STRING" id="1617426.TR69_WS6001000724"/>
<accession>A0A136LYG8</accession>
<evidence type="ECO:0000313" key="1">
    <source>
        <dbReference type="EMBL" id="KXK26710.1"/>
    </source>
</evidence>
<dbReference type="AlphaFoldDB" id="A0A136LYG8"/>
<dbReference type="EMBL" id="JYNZ01000003">
    <property type="protein sequence ID" value="KXK26710.1"/>
    <property type="molecule type" value="Genomic_DNA"/>
</dbReference>
<comment type="caution">
    <text evidence="1">The sequence shown here is derived from an EMBL/GenBank/DDBJ whole genome shotgun (WGS) entry which is preliminary data.</text>
</comment>
<protein>
    <submittedName>
        <fullName evidence="1">Uncharacterized protein</fullName>
    </submittedName>
</protein>
<reference evidence="1 2" key="1">
    <citation type="submission" date="2015-02" db="EMBL/GenBank/DDBJ databases">
        <title>Improved understanding of the partial-nitritation anammox process through 23 genomes representing the majority of the microbial community.</title>
        <authorList>
            <person name="Speth D.R."/>
            <person name="In T Zandt M."/>
            <person name="Guerrero Cruz S."/>
            <person name="Jetten M.S."/>
            <person name="Dutilh B.E."/>
        </authorList>
    </citation>
    <scope>NUCLEOTIDE SEQUENCE [LARGE SCALE GENOMIC DNA]</scope>
    <source>
        <strain evidence="1">OLB20</strain>
    </source>
</reference>
<evidence type="ECO:0000313" key="2">
    <source>
        <dbReference type="Proteomes" id="UP000070457"/>
    </source>
</evidence>
<name>A0A136LYG8_9BACT</name>
<gene>
    <name evidence="1" type="ORF">TR69_WS6001000724</name>
</gene>
<dbReference type="Proteomes" id="UP000070457">
    <property type="component" value="Unassembled WGS sequence"/>
</dbReference>
<organism evidence="1 2">
    <name type="scientific">candidate division WS6 bacterium OLB20</name>
    <dbReference type="NCBI Taxonomy" id="1617426"/>
    <lineage>
        <taxon>Bacteria</taxon>
        <taxon>Candidatus Dojkabacteria</taxon>
    </lineage>
</organism>
<sequence>MGISQGLVRVHTSLEVFTTGLSDIPVNPTGLYELFRIFTATVIGVGRGSADPFLFIKKDYKSHFPDVCLTRIFAYEYT</sequence>